<evidence type="ECO:0000313" key="2">
    <source>
        <dbReference type="Proteomes" id="UP000575241"/>
    </source>
</evidence>
<proteinExistence type="predicted"/>
<comment type="caution">
    <text evidence="1">The sequence shown here is derived from an EMBL/GenBank/DDBJ whole genome shotgun (WGS) entry which is preliminary data.</text>
</comment>
<evidence type="ECO:0000313" key="1">
    <source>
        <dbReference type="EMBL" id="MBB4838264.1"/>
    </source>
</evidence>
<reference evidence="1 2" key="1">
    <citation type="submission" date="2020-08" db="EMBL/GenBank/DDBJ databases">
        <title>Functional genomics of gut bacteria from endangered species of beetles.</title>
        <authorList>
            <person name="Carlos-Shanley C."/>
        </authorList>
    </citation>
    <scope>NUCLEOTIDE SEQUENCE [LARGE SCALE GENOMIC DNA]</scope>
    <source>
        <strain evidence="1 2">S00224</strain>
    </source>
</reference>
<name>A0A7W7NS42_9SPHN</name>
<sequence>MTFGTFIAPDTTLHDVPDPAAKLGVPILSGYQTRHQISELLGQNRIFDSIAERVRLLSLAYEDQCSPQYYYDIVRTLRDFNGQFDRLVEVGVYMGGSTAYLAGCIDAFDFDLDLVDFRSEFLLFTYERVRRMFPEAARRIRLFHGDVPSYVRHVMLEERGHRNIVHHDGAHDFNQVVKDFSALSFAREDLVALIAQDTHLRGTLEEMNFVDLALYAVFGTELNYASIGAAYHGDTEMTRPNRFQGNYFMPGVAEGVVLPMAANQFLYPHPALGMEHFLPPRRADIARAA</sequence>
<dbReference type="InterPro" id="IPR029063">
    <property type="entry name" value="SAM-dependent_MTases_sf"/>
</dbReference>
<dbReference type="RefSeq" id="WP_184164121.1">
    <property type="nucleotide sequence ID" value="NZ_JACHLN010000001.1"/>
</dbReference>
<accession>A0A7W7NS42</accession>
<keyword evidence="2" id="KW-1185">Reference proteome</keyword>
<organism evidence="1 2">
    <name type="scientific">Sphingomonas kyeonggiensis</name>
    <dbReference type="NCBI Taxonomy" id="1268553"/>
    <lineage>
        <taxon>Bacteria</taxon>
        <taxon>Pseudomonadati</taxon>
        <taxon>Pseudomonadota</taxon>
        <taxon>Alphaproteobacteria</taxon>
        <taxon>Sphingomonadales</taxon>
        <taxon>Sphingomonadaceae</taxon>
        <taxon>Sphingomonas</taxon>
    </lineage>
</organism>
<dbReference type="SUPFAM" id="SSF53335">
    <property type="entry name" value="S-adenosyl-L-methionine-dependent methyltransferases"/>
    <property type="match status" value="1"/>
</dbReference>
<dbReference type="AlphaFoldDB" id="A0A7W7NS42"/>
<gene>
    <name evidence="1" type="ORF">HNP52_001315</name>
</gene>
<protein>
    <recommendedName>
        <fullName evidence="3">Class I SAM-dependent methyltransferase</fullName>
    </recommendedName>
</protein>
<evidence type="ECO:0008006" key="3">
    <source>
        <dbReference type="Google" id="ProtNLM"/>
    </source>
</evidence>
<dbReference type="Gene3D" id="3.40.50.150">
    <property type="entry name" value="Vaccinia Virus protein VP39"/>
    <property type="match status" value="1"/>
</dbReference>
<dbReference type="Proteomes" id="UP000575241">
    <property type="component" value="Unassembled WGS sequence"/>
</dbReference>
<dbReference type="EMBL" id="JACHLN010000001">
    <property type="protein sequence ID" value="MBB4838264.1"/>
    <property type="molecule type" value="Genomic_DNA"/>
</dbReference>
<dbReference type="Pfam" id="PF13578">
    <property type="entry name" value="Methyltransf_24"/>
    <property type="match status" value="1"/>
</dbReference>